<proteinExistence type="predicted"/>
<name>A0A371IST2_9FIRM</name>
<feature type="transmembrane region" description="Helical" evidence="1">
    <location>
        <begin position="59"/>
        <end position="80"/>
    </location>
</feature>
<protein>
    <submittedName>
        <fullName evidence="2">DUF3810 domain-containing protein</fullName>
    </submittedName>
</protein>
<keyword evidence="1" id="KW-0472">Membrane</keyword>
<accession>A0A371IST2</accession>
<dbReference type="OrthoDB" id="1048788at2"/>
<dbReference type="EMBL" id="NOJZ02000011">
    <property type="protein sequence ID" value="RDY23546.1"/>
    <property type="molecule type" value="Genomic_DNA"/>
</dbReference>
<evidence type="ECO:0000256" key="1">
    <source>
        <dbReference type="SAM" id="Phobius"/>
    </source>
</evidence>
<sequence length="373" mass="43095">MSKFNFFSLLLFPLSILINYLASKFPYFIEKYYSNLVNKFLIQILSKITGIFPFSLYELSVYCIIISIILFIFYTLFIIFKTPKLLIKFLKSCILNVFSILSIAYFLFIVLWGLNYNRPVLEDTLLKTHTLYNDKKTISLEYNKEDLKSLYKYLITKTNQTRNLTLVDNNNIMKANSDFKNIINRSKLGYDNISDKIPGINGNFAKPKYVISSKIMCYSGITGIYFPFTGEANINIAIPDINIPSTVLHEMAHQRGFANEDEANFIGYLACINHPDIDFNYSGYILALTYTSSALKKIDFESYKSLTSTISKDVINDLKNNSEFWSKYEGKINNLSNKFNNSYLKANGVKEGTQSYGKMVNLLLTYYKLYNYN</sequence>
<evidence type="ECO:0000313" key="3">
    <source>
        <dbReference type="Proteomes" id="UP000243494"/>
    </source>
</evidence>
<dbReference type="InterPro" id="IPR024294">
    <property type="entry name" value="DUF3810"/>
</dbReference>
<reference evidence="2 3" key="1">
    <citation type="journal article" date="2017" name="Genome Announc.">
        <title>Draft Genome Sequence of Romboutsia maritimum sp. nov. Strain CCRI-22766(T), Isolated from Coastal Estuarine Mud.</title>
        <authorList>
            <person name="Maheux A.F."/>
            <person name="Boudreau D.K."/>
            <person name="Berube E."/>
            <person name="Boissinot M."/>
            <person name="Raymond F."/>
            <person name="Brodeur S."/>
            <person name="Corbeil J."/>
            <person name="Brightwell G."/>
            <person name="Broda D."/>
            <person name="Omar R.F."/>
            <person name="Bergeron M.G."/>
        </authorList>
    </citation>
    <scope>NUCLEOTIDE SEQUENCE [LARGE SCALE GENOMIC DNA]</scope>
    <source>
        <strain evidence="2 3">CCRI-22766</strain>
    </source>
</reference>
<keyword evidence="1" id="KW-1133">Transmembrane helix</keyword>
<feature type="transmembrane region" description="Helical" evidence="1">
    <location>
        <begin position="92"/>
        <end position="114"/>
    </location>
</feature>
<keyword evidence="1" id="KW-0812">Transmembrane</keyword>
<organism evidence="2 3">
    <name type="scientific">Romboutsia maritimum</name>
    <dbReference type="NCBI Taxonomy" id="2020948"/>
    <lineage>
        <taxon>Bacteria</taxon>
        <taxon>Bacillati</taxon>
        <taxon>Bacillota</taxon>
        <taxon>Clostridia</taxon>
        <taxon>Peptostreptococcales</taxon>
        <taxon>Peptostreptococcaceae</taxon>
        <taxon>Romboutsia</taxon>
    </lineage>
</organism>
<gene>
    <name evidence="2" type="ORF">CHF27_007945</name>
</gene>
<evidence type="ECO:0000313" key="2">
    <source>
        <dbReference type="EMBL" id="RDY23546.1"/>
    </source>
</evidence>
<keyword evidence="3" id="KW-1185">Reference proteome</keyword>
<dbReference type="Pfam" id="PF12725">
    <property type="entry name" value="DUF3810"/>
    <property type="match status" value="1"/>
</dbReference>
<dbReference type="AlphaFoldDB" id="A0A371IST2"/>
<dbReference type="Proteomes" id="UP000243494">
    <property type="component" value="Unassembled WGS sequence"/>
</dbReference>
<comment type="caution">
    <text evidence="2">The sequence shown here is derived from an EMBL/GenBank/DDBJ whole genome shotgun (WGS) entry which is preliminary data.</text>
</comment>